<feature type="transmembrane region" description="Helical" evidence="11">
    <location>
        <begin position="133"/>
        <end position="153"/>
    </location>
</feature>
<dbReference type="AlphaFoldDB" id="A0A2U1S6U6"/>
<evidence type="ECO:0000256" key="9">
    <source>
        <dbReference type="ARBA" id="ARBA00023209"/>
    </source>
</evidence>
<keyword evidence="3" id="KW-0444">Lipid biosynthesis</keyword>
<dbReference type="EMBL" id="MZGU01000004">
    <property type="protein sequence ID" value="PWB85846.1"/>
    <property type="molecule type" value="Genomic_DNA"/>
</dbReference>
<comment type="subcellular location">
    <subcellularLocation>
        <location evidence="1">Membrane</location>
        <topology evidence="1">Multi-pass membrane protein</topology>
    </subcellularLocation>
</comment>
<dbReference type="NCBIfam" id="NF038087">
    <property type="entry name" value="arch_ser_synth"/>
    <property type="match status" value="1"/>
</dbReference>
<evidence type="ECO:0000256" key="8">
    <source>
        <dbReference type="ARBA" id="ARBA00023136"/>
    </source>
</evidence>
<feature type="transmembrane region" description="Helical" evidence="11">
    <location>
        <begin position="38"/>
        <end position="59"/>
    </location>
</feature>
<evidence type="ECO:0000256" key="11">
    <source>
        <dbReference type="SAM" id="Phobius"/>
    </source>
</evidence>
<feature type="transmembrane region" description="Helical" evidence="11">
    <location>
        <begin position="104"/>
        <end position="121"/>
    </location>
</feature>
<keyword evidence="7" id="KW-0443">Lipid metabolism</keyword>
<feature type="transmembrane region" description="Helical" evidence="11">
    <location>
        <begin position="186"/>
        <end position="204"/>
    </location>
</feature>
<dbReference type="RefSeq" id="WP_116669494.1">
    <property type="nucleotide sequence ID" value="NZ_MZGU01000004.1"/>
</dbReference>
<accession>A0A2U1S6U6</accession>
<feature type="transmembrane region" description="Helical" evidence="11">
    <location>
        <begin position="80"/>
        <end position="98"/>
    </location>
</feature>
<keyword evidence="10" id="KW-1208">Phospholipid metabolism</keyword>
<dbReference type="GO" id="GO:0016020">
    <property type="term" value="C:membrane"/>
    <property type="evidence" value="ECO:0007669"/>
    <property type="project" value="UniProtKB-SubCell"/>
</dbReference>
<evidence type="ECO:0000256" key="6">
    <source>
        <dbReference type="ARBA" id="ARBA00022989"/>
    </source>
</evidence>
<reference evidence="12 13" key="1">
    <citation type="submission" date="2017-03" db="EMBL/GenBank/DDBJ databases">
        <title>Genome sequence of Methanobrevibacter wosei.</title>
        <authorList>
            <person name="Poehlein A."/>
            <person name="Seedorf H."/>
            <person name="Daniel R."/>
        </authorList>
    </citation>
    <scope>NUCLEOTIDE SEQUENCE [LARGE SCALE GENOMIC DNA]</scope>
    <source>
        <strain evidence="12 13">DSM 11979</strain>
    </source>
</reference>
<comment type="caution">
    <text evidence="12">The sequence shown here is derived from an EMBL/GenBank/DDBJ whole genome shotgun (WGS) entry which is preliminary data.</text>
</comment>
<sequence>MTLKSTKIQSFIALSDVISLLNMTSGFLSIVSTINHDFYLASIFMLFALMFDSVDGWVARKINRNDELGFGKNIDSLSDVISFAAAPGIFIYTIGTTISNSPYILTTLVSLLIFICGVLRLTRYNAIADYINFNGFIGFPIPGIAVILSAYYLTGAFDIYIALILMTVVSLFMISNFKYPKLDNKLLIGAGAILIILIILNVPLTIANISIPPLILLIITLYCLIIGLIKK</sequence>
<evidence type="ECO:0000256" key="5">
    <source>
        <dbReference type="ARBA" id="ARBA00022692"/>
    </source>
</evidence>
<keyword evidence="13" id="KW-1185">Reference proteome</keyword>
<proteinExistence type="inferred from homology"/>
<feature type="transmembrane region" description="Helical" evidence="11">
    <location>
        <begin position="159"/>
        <end position="179"/>
    </location>
</feature>
<keyword evidence="4 12" id="KW-0808">Transferase</keyword>
<dbReference type="OrthoDB" id="221913at2157"/>
<evidence type="ECO:0000313" key="12">
    <source>
        <dbReference type="EMBL" id="PWB85846.1"/>
    </source>
</evidence>
<protein>
    <submittedName>
        <fullName evidence="12">CDP-alcohol phosphatidyltransferase</fullName>
    </submittedName>
</protein>
<comment type="similarity">
    <text evidence="2">Belongs to the CDP-alcohol phosphatidyltransferase class-I family.</text>
</comment>
<feature type="transmembrane region" description="Helical" evidence="11">
    <location>
        <begin position="12"/>
        <end position="32"/>
    </location>
</feature>
<evidence type="ECO:0000313" key="13">
    <source>
        <dbReference type="Proteomes" id="UP000245577"/>
    </source>
</evidence>
<evidence type="ECO:0000256" key="10">
    <source>
        <dbReference type="ARBA" id="ARBA00023264"/>
    </source>
</evidence>
<dbReference type="Proteomes" id="UP000245577">
    <property type="component" value="Unassembled WGS sequence"/>
</dbReference>
<dbReference type="NCBIfam" id="TIGR00473">
    <property type="entry name" value="pssA"/>
    <property type="match status" value="1"/>
</dbReference>
<evidence type="ECO:0000256" key="3">
    <source>
        <dbReference type="ARBA" id="ARBA00022516"/>
    </source>
</evidence>
<dbReference type="InterPro" id="IPR000462">
    <property type="entry name" value="CDP-OH_P_trans"/>
</dbReference>
<keyword evidence="6 11" id="KW-1133">Transmembrane helix</keyword>
<evidence type="ECO:0000256" key="1">
    <source>
        <dbReference type="ARBA" id="ARBA00004141"/>
    </source>
</evidence>
<evidence type="ECO:0000256" key="7">
    <source>
        <dbReference type="ARBA" id="ARBA00023098"/>
    </source>
</evidence>
<dbReference type="InterPro" id="IPR043130">
    <property type="entry name" value="CDP-OH_PTrfase_TM_dom"/>
</dbReference>
<feature type="transmembrane region" description="Helical" evidence="11">
    <location>
        <begin position="210"/>
        <end position="229"/>
    </location>
</feature>
<dbReference type="Gene3D" id="1.20.120.1760">
    <property type="match status" value="1"/>
</dbReference>
<keyword evidence="8 11" id="KW-0472">Membrane</keyword>
<keyword evidence="9" id="KW-0594">Phospholipid biosynthesis</keyword>
<dbReference type="InterPro" id="IPR004533">
    <property type="entry name" value="CDP-diaglyc--ser_O-PTrfase"/>
</dbReference>
<dbReference type="Pfam" id="PF01066">
    <property type="entry name" value="CDP-OH_P_transf"/>
    <property type="match status" value="1"/>
</dbReference>
<evidence type="ECO:0000256" key="4">
    <source>
        <dbReference type="ARBA" id="ARBA00022679"/>
    </source>
</evidence>
<keyword evidence="5 11" id="KW-0812">Transmembrane</keyword>
<gene>
    <name evidence="12" type="ORF">MBBWO_06920</name>
</gene>
<name>A0A2U1S6U6_9EURY</name>
<organism evidence="12 13">
    <name type="scientific">Methanobrevibacter woesei</name>
    <dbReference type="NCBI Taxonomy" id="190976"/>
    <lineage>
        <taxon>Archaea</taxon>
        <taxon>Methanobacteriati</taxon>
        <taxon>Methanobacteriota</taxon>
        <taxon>Methanomada group</taxon>
        <taxon>Methanobacteria</taxon>
        <taxon>Methanobacteriales</taxon>
        <taxon>Methanobacteriaceae</taxon>
        <taxon>Methanobrevibacter</taxon>
    </lineage>
</organism>
<evidence type="ECO:0000256" key="2">
    <source>
        <dbReference type="ARBA" id="ARBA00010441"/>
    </source>
</evidence>
<dbReference type="GO" id="GO:0008654">
    <property type="term" value="P:phospholipid biosynthetic process"/>
    <property type="evidence" value="ECO:0007669"/>
    <property type="project" value="UniProtKB-KW"/>
</dbReference>
<dbReference type="GO" id="GO:0016780">
    <property type="term" value="F:phosphotransferase activity, for other substituted phosphate groups"/>
    <property type="evidence" value="ECO:0007669"/>
    <property type="project" value="InterPro"/>
</dbReference>